<evidence type="ECO:0000259" key="2">
    <source>
        <dbReference type="Pfam" id="PF04773"/>
    </source>
</evidence>
<dbReference type="InterPro" id="IPR012373">
    <property type="entry name" value="Ferrdict_sens_TM"/>
</dbReference>
<dbReference type="Gene3D" id="3.55.50.30">
    <property type="match status" value="1"/>
</dbReference>
<proteinExistence type="predicted"/>
<evidence type="ECO:0000313" key="4">
    <source>
        <dbReference type="EMBL" id="CAG5073030.1"/>
    </source>
</evidence>
<keyword evidence="1" id="KW-0812">Transmembrane</keyword>
<feature type="domain" description="Protein FecR C-terminal" evidence="3">
    <location>
        <begin position="265"/>
        <end position="332"/>
    </location>
</feature>
<organism evidence="4 5">
    <name type="scientific">Dyadobacter linearis</name>
    <dbReference type="NCBI Taxonomy" id="2823330"/>
    <lineage>
        <taxon>Bacteria</taxon>
        <taxon>Pseudomonadati</taxon>
        <taxon>Bacteroidota</taxon>
        <taxon>Cytophagia</taxon>
        <taxon>Cytophagales</taxon>
        <taxon>Spirosomataceae</taxon>
        <taxon>Dyadobacter</taxon>
    </lineage>
</organism>
<gene>
    <name evidence="4" type="ORF">DYBT9623_04558</name>
</gene>
<keyword evidence="1" id="KW-0472">Membrane</keyword>
<sequence length="338" mass="37740">MTPQIPPSLLQKYLLDQCTEEEKAQVEAWYESLQGESAFLDQLPDSDVGEIRNNTFSEIKNQLDFEEEKPALSYSWRWLTSIAASVLLAAGIYFFYNVKNQAKEQKIAAQQIQNKSVELITFRNEATRIVIHQLPDQSSVAMHPDAVIIYPKAFDTNQRAVHFSGEGFFDIQKDPARPFLIESGELAIRVLGTSFNVKAPVSKKMFQVDVVTGSVEVSARDKVGAAQQVILKPKEQALFETGSRKLTARVIVPQARKPIYEPVTIVFEETPMIKVIEQLEKRFDVNISFSNPGIAQCSVTANFESHPLNSILEMLCTTLEASYSLSGDTITISGAPCE</sequence>
<dbReference type="PANTHER" id="PTHR30273">
    <property type="entry name" value="PERIPLASMIC SIGNAL SENSOR AND SIGMA FACTOR ACTIVATOR FECR-RELATED"/>
    <property type="match status" value="1"/>
</dbReference>
<dbReference type="PANTHER" id="PTHR30273:SF2">
    <property type="entry name" value="PROTEIN FECR"/>
    <property type="match status" value="1"/>
</dbReference>
<evidence type="ECO:0000313" key="5">
    <source>
        <dbReference type="Proteomes" id="UP000679725"/>
    </source>
</evidence>
<evidence type="ECO:0000256" key="1">
    <source>
        <dbReference type="SAM" id="Phobius"/>
    </source>
</evidence>
<evidence type="ECO:0000259" key="3">
    <source>
        <dbReference type="Pfam" id="PF16344"/>
    </source>
</evidence>
<accession>A0ABM8UW54</accession>
<name>A0ABM8UW54_9BACT</name>
<evidence type="ECO:0008006" key="6">
    <source>
        <dbReference type="Google" id="ProtNLM"/>
    </source>
</evidence>
<dbReference type="Pfam" id="PF16344">
    <property type="entry name" value="FecR_C"/>
    <property type="match status" value="1"/>
</dbReference>
<feature type="domain" description="FecR protein" evidence="2">
    <location>
        <begin position="132"/>
        <end position="216"/>
    </location>
</feature>
<protein>
    <recommendedName>
        <fullName evidence="6">FecR family protein</fullName>
    </recommendedName>
</protein>
<dbReference type="InterPro" id="IPR032508">
    <property type="entry name" value="FecR_C"/>
</dbReference>
<keyword evidence="1" id="KW-1133">Transmembrane helix</keyword>
<dbReference type="Pfam" id="PF04773">
    <property type="entry name" value="FecR"/>
    <property type="match status" value="1"/>
</dbReference>
<comment type="caution">
    <text evidence="4">The sequence shown here is derived from an EMBL/GenBank/DDBJ whole genome shotgun (WGS) entry which is preliminary data.</text>
</comment>
<dbReference type="PIRSF" id="PIRSF018266">
    <property type="entry name" value="FecR"/>
    <property type="match status" value="1"/>
</dbReference>
<dbReference type="EMBL" id="CAJRAU010000007">
    <property type="protein sequence ID" value="CAG5073030.1"/>
    <property type="molecule type" value="Genomic_DNA"/>
</dbReference>
<keyword evidence="5" id="KW-1185">Reference proteome</keyword>
<reference evidence="4 5" key="1">
    <citation type="submission" date="2021-04" db="EMBL/GenBank/DDBJ databases">
        <authorList>
            <person name="Rodrigo-Torres L."/>
            <person name="Arahal R. D."/>
            <person name="Lucena T."/>
        </authorList>
    </citation>
    <scope>NUCLEOTIDE SEQUENCE [LARGE SCALE GENOMIC DNA]</scope>
    <source>
        <strain evidence="4 5">CECT 9623</strain>
    </source>
</reference>
<dbReference type="InterPro" id="IPR006860">
    <property type="entry name" value="FecR"/>
</dbReference>
<dbReference type="Proteomes" id="UP000679725">
    <property type="component" value="Unassembled WGS sequence"/>
</dbReference>
<dbReference type="Gene3D" id="2.60.120.1440">
    <property type="match status" value="1"/>
</dbReference>
<dbReference type="RefSeq" id="WP_215235820.1">
    <property type="nucleotide sequence ID" value="NZ_CAJRAU010000007.1"/>
</dbReference>
<feature type="transmembrane region" description="Helical" evidence="1">
    <location>
        <begin position="76"/>
        <end position="96"/>
    </location>
</feature>